<evidence type="ECO:0000313" key="2">
    <source>
        <dbReference type="Proteomes" id="UP000266723"/>
    </source>
</evidence>
<proteinExistence type="predicted"/>
<protein>
    <submittedName>
        <fullName evidence="1">Uncharacterized protein</fullName>
    </submittedName>
</protein>
<dbReference type="EMBL" id="QGKV02000759">
    <property type="protein sequence ID" value="KAF3566222.1"/>
    <property type="molecule type" value="Genomic_DNA"/>
</dbReference>
<reference evidence="1 2" key="1">
    <citation type="journal article" date="2020" name="BMC Genomics">
        <title>Intraspecific diversification of the crop wild relative Brassica cretica Lam. using demographic model selection.</title>
        <authorList>
            <person name="Kioukis A."/>
            <person name="Michalopoulou V.A."/>
            <person name="Briers L."/>
            <person name="Pirintsos S."/>
            <person name="Studholme D.J."/>
            <person name="Pavlidis P."/>
            <person name="Sarris P.F."/>
        </authorList>
    </citation>
    <scope>NUCLEOTIDE SEQUENCE [LARGE SCALE GENOMIC DNA]</scope>
    <source>
        <strain evidence="2">cv. PFS-1207/04</strain>
    </source>
</reference>
<evidence type="ECO:0000313" key="1">
    <source>
        <dbReference type="EMBL" id="KAF3566222.1"/>
    </source>
</evidence>
<sequence length="88" mass="10210">MAERILLEFRWIGSVKEKRGSGRLRRSSRYAVPIWISVIIKTKSLLCGGIIQKEVAIISQRDDEEEKVRVTGIWRRDRVPVRGCSSQR</sequence>
<keyword evidence="2" id="KW-1185">Reference proteome</keyword>
<gene>
    <name evidence="1" type="ORF">DY000_02012984</name>
</gene>
<accession>A0ABQ7D3R3</accession>
<dbReference type="Proteomes" id="UP000266723">
    <property type="component" value="Unassembled WGS sequence"/>
</dbReference>
<name>A0ABQ7D3R3_BRACR</name>
<comment type="caution">
    <text evidence="1">The sequence shown here is derived from an EMBL/GenBank/DDBJ whole genome shotgun (WGS) entry which is preliminary data.</text>
</comment>
<organism evidence="1 2">
    <name type="scientific">Brassica cretica</name>
    <name type="common">Mustard</name>
    <dbReference type="NCBI Taxonomy" id="69181"/>
    <lineage>
        <taxon>Eukaryota</taxon>
        <taxon>Viridiplantae</taxon>
        <taxon>Streptophyta</taxon>
        <taxon>Embryophyta</taxon>
        <taxon>Tracheophyta</taxon>
        <taxon>Spermatophyta</taxon>
        <taxon>Magnoliopsida</taxon>
        <taxon>eudicotyledons</taxon>
        <taxon>Gunneridae</taxon>
        <taxon>Pentapetalae</taxon>
        <taxon>rosids</taxon>
        <taxon>malvids</taxon>
        <taxon>Brassicales</taxon>
        <taxon>Brassicaceae</taxon>
        <taxon>Brassiceae</taxon>
        <taxon>Brassica</taxon>
    </lineage>
</organism>